<dbReference type="PANTHER" id="PTHR18966">
    <property type="entry name" value="IONOTROPIC GLUTAMATE RECEPTOR"/>
    <property type="match status" value="1"/>
</dbReference>
<dbReference type="InterPro" id="IPR001584">
    <property type="entry name" value="Integrase_cat-core"/>
</dbReference>
<evidence type="ECO:0000256" key="6">
    <source>
        <dbReference type="ARBA" id="ARBA00023065"/>
    </source>
</evidence>
<dbReference type="InterPro" id="IPR054722">
    <property type="entry name" value="PolX-like_BBD"/>
</dbReference>
<feature type="domain" description="Integrase catalytic" evidence="14">
    <location>
        <begin position="470"/>
        <end position="633"/>
    </location>
</feature>
<dbReference type="Gene3D" id="3.40.50.2300">
    <property type="match status" value="3"/>
</dbReference>
<reference evidence="15" key="1">
    <citation type="submission" date="2023-03" db="EMBL/GenBank/DDBJ databases">
        <title>Chromosome-scale reference genome and RAD-based genetic map of yellow starthistle (Centaurea solstitialis) reveal putative structural variation and QTLs associated with invader traits.</title>
        <authorList>
            <person name="Reatini B."/>
            <person name="Cang F.A."/>
            <person name="Jiang Q."/>
            <person name="Mckibben M.T.W."/>
            <person name="Barker M.S."/>
            <person name="Rieseberg L.H."/>
            <person name="Dlugosch K.M."/>
        </authorList>
    </citation>
    <scope>NUCLEOTIDE SEQUENCE</scope>
    <source>
        <strain evidence="15">CAN-66</strain>
        <tissue evidence="15">Leaf</tissue>
    </source>
</reference>
<keyword evidence="5 13" id="KW-1133">Transmembrane helix</keyword>
<dbReference type="Proteomes" id="UP001172457">
    <property type="component" value="Chromosome 5"/>
</dbReference>
<name>A0AA38T247_9ASTR</name>
<dbReference type="InterPro" id="IPR057670">
    <property type="entry name" value="SH3_retrovirus"/>
</dbReference>
<evidence type="ECO:0000256" key="7">
    <source>
        <dbReference type="ARBA" id="ARBA00023136"/>
    </source>
</evidence>
<dbReference type="SUPFAM" id="SSF56672">
    <property type="entry name" value="DNA/RNA polymerases"/>
    <property type="match status" value="1"/>
</dbReference>
<dbReference type="SUPFAM" id="SSF53822">
    <property type="entry name" value="Periplasmic binding protein-like I"/>
    <property type="match status" value="1"/>
</dbReference>
<dbReference type="InterPro" id="IPR015683">
    <property type="entry name" value="Ionotropic_Glu_rcpt"/>
</dbReference>
<dbReference type="InterPro" id="IPR028082">
    <property type="entry name" value="Peripla_BP_I"/>
</dbReference>
<keyword evidence="8" id="KW-0675">Receptor</keyword>
<feature type="region of interest" description="Disordered" evidence="12">
    <location>
        <begin position="193"/>
        <end position="226"/>
    </location>
</feature>
<evidence type="ECO:0000259" key="14">
    <source>
        <dbReference type="PROSITE" id="PS50994"/>
    </source>
</evidence>
<dbReference type="InterPro" id="IPR012337">
    <property type="entry name" value="RNaseH-like_sf"/>
</dbReference>
<dbReference type="Pfam" id="PF00497">
    <property type="entry name" value="SBP_bac_3"/>
    <property type="match status" value="1"/>
</dbReference>
<dbReference type="InterPro" id="IPR001828">
    <property type="entry name" value="ANF_lig-bd_rcpt"/>
</dbReference>
<feature type="transmembrane region" description="Helical" evidence="13">
    <location>
        <begin position="1548"/>
        <end position="1569"/>
    </location>
</feature>
<dbReference type="SUPFAM" id="SSF53850">
    <property type="entry name" value="Periplasmic binding protein-like II"/>
    <property type="match status" value="1"/>
</dbReference>
<evidence type="ECO:0000256" key="13">
    <source>
        <dbReference type="SAM" id="Phobius"/>
    </source>
</evidence>
<dbReference type="SMART" id="SM00079">
    <property type="entry name" value="PBPe"/>
    <property type="match status" value="1"/>
</dbReference>
<dbReference type="Gene3D" id="1.10.287.70">
    <property type="match status" value="1"/>
</dbReference>
<evidence type="ECO:0000256" key="3">
    <source>
        <dbReference type="ARBA" id="ARBA00022692"/>
    </source>
</evidence>
<comment type="subcellular location">
    <subcellularLocation>
        <location evidence="1">Membrane</location>
        <topology evidence="1">Multi-pass membrane protein</topology>
    </subcellularLocation>
</comment>
<keyword evidence="6" id="KW-0406">Ion transport</keyword>
<comment type="caution">
    <text evidence="15">The sequence shown here is derived from an EMBL/GenBank/DDBJ whole genome shotgun (WGS) entry which is preliminary data.</text>
</comment>
<keyword evidence="9" id="KW-0325">Glycoprotein</keyword>
<dbReference type="Pfam" id="PF25597">
    <property type="entry name" value="SH3_retrovirus"/>
    <property type="match status" value="1"/>
</dbReference>
<evidence type="ECO:0000256" key="1">
    <source>
        <dbReference type="ARBA" id="ARBA00004141"/>
    </source>
</evidence>
<evidence type="ECO:0000256" key="11">
    <source>
        <dbReference type="ARBA" id="ARBA00023303"/>
    </source>
</evidence>
<evidence type="ECO:0000256" key="9">
    <source>
        <dbReference type="ARBA" id="ARBA00023180"/>
    </source>
</evidence>
<keyword evidence="10" id="KW-1071">Ligand-gated ion channel</keyword>
<dbReference type="Gene3D" id="3.30.420.10">
    <property type="entry name" value="Ribonuclease H-like superfamily/Ribonuclease H"/>
    <property type="match status" value="1"/>
</dbReference>
<dbReference type="InterPro" id="IPR025724">
    <property type="entry name" value="GAG-pre-integrase_dom"/>
</dbReference>
<dbReference type="Pfam" id="PF07727">
    <property type="entry name" value="RVT_2"/>
    <property type="match status" value="1"/>
</dbReference>
<evidence type="ECO:0000256" key="5">
    <source>
        <dbReference type="ARBA" id="ARBA00022989"/>
    </source>
</evidence>
<keyword evidence="3 13" id="KW-0812">Transmembrane</keyword>
<organism evidence="15 16">
    <name type="scientific">Centaurea solstitialis</name>
    <name type="common">yellow star-thistle</name>
    <dbReference type="NCBI Taxonomy" id="347529"/>
    <lineage>
        <taxon>Eukaryota</taxon>
        <taxon>Viridiplantae</taxon>
        <taxon>Streptophyta</taxon>
        <taxon>Embryophyta</taxon>
        <taxon>Tracheophyta</taxon>
        <taxon>Spermatophyta</taxon>
        <taxon>Magnoliopsida</taxon>
        <taxon>eudicotyledons</taxon>
        <taxon>Gunneridae</taxon>
        <taxon>Pentapetalae</taxon>
        <taxon>asterids</taxon>
        <taxon>campanulids</taxon>
        <taxon>Asterales</taxon>
        <taxon>Asteraceae</taxon>
        <taxon>Carduoideae</taxon>
        <taxon>Cardueae</taxon>
        <taxon>Centaureinae</taxon>
        <taxon>Centaurea</taxon>
    </lineage>
</organism>
<dbReference type="Pfam" id="PF01094">
    <property type="entry name" value="ANF_receptor"/>
    <property type="match status" value="1"/>
</dbReference>
<feature type="compositionally biased region" description="Low complexity" evidence="12">
    <location>
        <begin position="743"/>
        <end position="753"/>
    </location>
</feature>
<dbReference type="GO" id="GO:0015074">
    <property type="term" value="P:DNA integration"/>
    <property type="evidence" value="ECO:0007669"/>
    <property type="project" value="InterPro"/>
</dbReference>
<dbReference type="InterPro" id="IPR001320">
    <property type="entry name" value="Iontro_rcpt_C"/>
</dbReference>
<dbReference type="Pfam" id="PF13976">
    <property type="entry name" value="gag_pre-integrs"/>
    <property type="match status" value="1"/>
</dbReference>
<keyword evidence="4" id="KW-0378">Hydrolase</keyword>
<dbReference type="InterPro" id="IPR036397">
    <property type="entry name" value="RNaseH_sf"/>
</dbReference>
<evidence type="ECO:0000256" key="2">
    <source>
        <dbReference type="ARBA" id="ARBA00022448"/>
    </source>
</evidence>
<dbReference type="SUPFAM" id="SSF53098">
    <property type="entry name" value="Ribonuclease H-like"/>
    <property type="match status" value="1"/>
</dbReference>
<dbReference type="GO" id="GO:0003676">
    <property type="term" value="F:nucleic acid binding"/>
    <property type="evidence" value="ECO:0007669"/>
    <property type="project" value="InterPro"/>
</dbReference>
<dbReference type="Gene3D" id="3.40.190.10">
    <property type="entry name" value="Periplasmic binding protein-like II"/>
    <property type="match status" value="1"/>
</dbReference>
<feature type="region of interest" description="Disordered" evidence="12">
    <location>
        <begin position="738"/>
        <end position="810"/>
    </location>
</feature>
<evidence type="ECO:0000313" key="16">
    <source>
        <dbReference type="Proteomes" id="UP001172457"/>
    </source>
</evidence>
<feature type="compositionally biased region" description="Polar residues" evidence="12">
    <location>
        <begin position="217"/>
        <end position="226"/>
    </location>
</feature>
<dbReference type="GO" id="GO:0015276">
    <property type="term" value="F:ligand-gated monoatomic ion channel activity"/>
    <property type="evidence" value="ECO:0007669"/>
    <property type="project" value="InterPro"/>
</dbReference>
<keyword evidence="2" id="KW-0813">Transport</keyword>
<evidence type="ECO:0000256" key="10">
    <source>
        <dbReference type="ARBA" id="ARBA00023286"/>
    </source>
</evidence>
<gene>
    <name evidence="15" type="ORF">OSB04_021561</name>
</gene>
<dbReference type="EMBL" id="JARYMX010000005">
    <property type="protein sequence ID" value="KAJ9549018.1"/>
    <property type="molecule type" value="Genomic_DNA"/>
</dbReference>
<evidence type="ECO:0000256" key="4">
    <source>
        <dbReference type="ARBA" id="ARBA00022750"/>
    </source>
</evidence>
<feature type="transmembrane region" description="Helical" evidence="13">
    <location>
        <begin position="1581"/>
        <end position="1598"/>
    </location>
</feature>
<dbReference type="Pfam" id="PF22936">
    <property type="entry name" value="Pol_BBD"/>
    <property type="match status" value="1"/>
</dbReference>
<evidence type="ECO:0000313" key="15">
    <source>
        <dbReference type="EMBL" id="KAJ9549018.1"/>
    </source>
</evidence>
<evidence type="ECO:0000256" key="12">
    <source>
        <dbReference type="SAM" id="MobiDB-lite"/>
    </source>
</evidence>
<dbReference type="InterPro" id="IPR013103">
    <property type="entry name" value="RVT_2"/>
</dbReference>
<evidence type="ECO:0000256" key="8">
    <source>
        <dbReference type="ARBA" id="ARBA00023170"/>
    </source>
</evidence>
<keyword evidence="16" id="KW-1185">Reference proteome</keyword>
<feature type="compositionally biased region" description="Pro residues" evidence="12">
    <location>
        <begin position="259"/>
        <end position="271"/>
    </location>
</feature>
<dbReference type="Pfam" id="PF14223">
    <property type="entry name" value="Retrotran_gag_2"/>
    <property type="match status" value="1"/>
</dbReference>
<dbReference type="InterPro" id="IPR001638">
    <property type="entry name" value="Solute-binding_3/MltF_N"/>
</dbReference>
<dbReference type="GO" id="GO:0016020">
    <property type="term" value="C:membrane"/>
    <property type="evidence" value="ECO:0007669"/>
    <property type="project" value="UniProtKB-SubCell"/>
</dbReference>
<protein>
    <recommendedName>
        <fullName evidence="14">Integrase catalytic domain-containing protein</fullName>
    </recommendedName>
</protein>
<keyword evidence="4" id="KW-0064">Aspartyl protease</keyword>
<proteinExistence type="predicted"/>
<keyword evidence="7 13" id="KW-0472">Membrane</keyword>
<feature type="compositionally biased region" description="Low complexity" evidence="12">
    <location>
        <begin position="767"/>
        <end position="776"/>
    </location>
</feature>
<dbReference type="CDD" id="cd09272">
    <property type="entry name" value="RNase_HI_RT_Ty1"/>
    <property type="match status" value="1"/>
</dbReference>
<dbReference type="PROSITE" id="PS50994">
    <property type="entry name" value="INTEGRASE"/>
    <property type="match status" value="1"/>
</dbReference>
<feature type="region of interest" description="Disordered" evidence="12">
    <location>
        <begin position="255"/>
        <end position="282"/>
    </location>
</feature>
<dbReference type="GO" id="GO:0004190">
    <property type="term" value="F:aspartic-type endopeptidase activity"/>
    <property type="evidence" value="ECO:0007669"/>
    <property type="project" value="UniProtKB-KW"/>
</dbReference>
<dbReference type="InterPro" id="IPR043502">
    <property type="entry name" value="DNA/RNA_pol_sf"/>
</dbReference>
<dbReference type="Pfam" id="PF00665">
    <property type="entry name" value="rve"/>
    <property type="match status" value="1"/>
</dbReference>
<keyword evidence="11" id="KW-0407">Ion channel</keyword>
<keyword evidence="4" id="KW-0645">Protease</keyword>
<sequence>MVTQTIPNDLEPTVPIIIINLSNILKLTSTNYLSWKLQIEATLVGYGLFKFLDGSHPTPPPTIVKNNESVSNPAYLTWVRQDRLLFGALIGTLEHTIVPLISRTTTSQAMWETLANTFASASRGHIKQLKAQLKTITKGPQSITEFMQAVKVLTDQLAILGDPVKTEDITDKVLEAQPLLGAYPATVHHTSSRPIYHHNNRQSNTPHNIHHAHPHPKSTQLSSPNYTGQRPFLGRCQWCHTKGHSLQKCPIFQEKHPSIRPPRPSSNPSNPPQANVATASAPTGSTPWLLDSGASHHVAHDLFNLSLHQPYDGTEEVVIGDGTGLPITHTGSTLITTLLRSLRLSNVLCVPNMQRNIISIYKLCLDNNISIEFSSDYFFFKDRLTGAILLTGAPKNGVYEWSSSTESIVAFSNKTSAIDWHHRLGHPALAILKSLLSSFNPNVVNDFSFNCNACQCNKSHKLPFHNNSLVSQSPLELLYTDLWTSPLHSHDGLKYYVIFVDHFTKYIWFYPLKRKSDTKEVFIRFKALVEKYFEKSIKTIYSDNGGEYQALSTYLATVGISHLTTPPHTPEHNGYAERRHRHIVETGLSLLSHSKLPLEFWPLAFTTATYLINRLPTVTLQHKSPYQCLFGSPPNYLKLRSFGCLCYPWLRPYAQHKLDTRSLPCIFVGYSSTQSAYYCLDPTTRKIYVSRHVRFVETSFPYNQLVSNQTPSSYPKPDSWCPISLPILIPSTLDSQVTHDESSVSLQQSPNSSHPITEAVNQTESNPTIDSQSSSQQPPPLPTSSIITRSKNHIYKPNPKYANPTTTQLKPTEPTTVAQALQDPLWRQAMLDEIRALHKLGTWDLVPPESGQNLVKCKWVFRIKYKPDGKIERFKARLVAKGFQQRPGIDYTETFSPVVKPATIRTLLSLAVTNNWHLRQLDINNAFLHGSLNEQVYMAQPPGGFTDVAFPNYVCKLRKAIYGLKQAPRAWYTELAKFLENFGFKRSVSDASLFICHRQSVPIYLVVYVDDIVLTSPDSQALEAFIKHLAQRFALKDLDKGLMIYRDSPLNLHAFSDSDWGGNKDDYISTMGQVVFLGRNPVTWSSKKQRFLSQSSTEAEYKAVASTASEILWLRNLLHEMGVSLPNVPVIYCDNLGTTQLSANPVFHSRMKHLALAFHFIREQVQHGNLRVTHVSTADQLADALTKPLSRSKFDMLMSKIDIGIVLDMESGIGKSIHNSIMMALSDFYARNGGCRNKDCCPFKGLQGRSITSYIIRARYPYMFQVKEDESAMAKSIADVIESYKWREVIFMREEANHGSELLQYLFESFQDKNIRITYTKSIERVGVLPQNGSILVSEIMKINGFKGMSGEFRLDEGQVVSNGFEIVNVIDYGERKVGYWTSSKGIRRAHSQLNDVALDSLETVIWPEGSTTTPKGWINRASRGTKLRIGVRTGLKFKHFVNAVHDNKTNVTTATGFSVDVFKACISSLPYKVPYEFVPFEKGSYDALIHKVHKKEIDGVLGDSTILANRSELVDFTATYTDLGLGTLAKIKKKDMWIFLKPLDVKLWLTVVAFVIFTGFIVWAIEAMNQECESSSSQRIGTIFWLILLTLFSAQITRQPVSTDDVEQFELASKGGIVGYHGGSFFGGVTINNMNFTDSKQRSYFTYEDYAEALSKGGKNGGADAIVDEVPYIKMFLGKYPSDYAMVSSQPITSGFGFVQIPACGDIQILGLPHSGTLV</sequence>
<feature type="compositionally biased region" description="Polar residues" evidence="12">
    <location>
        <begin position="273"/>
        <end position="282"/>
    </location>
</feature>
<accession>A0AA38T247</accession>